<feature type="compositionally biased region" description="Basic and acidic residues" evidence="13">
    <location>
        <begin position="245"/>
        <end position="254"/>
    </location>
</feature>
<keyword evidence="7" id="KW-0496">Mitochondrion</keyword>
<gene>
    <name evidence="15" type="ORF">GFSPODELE1_LOCUS4199</name>
</gene>
<evidence type="ECO:0000256" key="7">
    <source>
        <dbReference type="ARBA" id="ARBA00023128"/>
    </source>
</evidence>
<evidence type="ECO:0000256" key="8">
    <source>
        <dbReference type="ARBA" id="ARBA00023136"/>
    </source>
</evidence>
<organism evidence="15 16">
    <name type="scientific">Somion occarium</name>
    <dbReference type="NCBI Taxonomy" id="3059160"/>
    <lineage>
        <taxon>Eukaryota</taxon>
        <taxon>Fungi</taxon>
        <taxon>Dikarya</taxon>
        <taxon>Basidiomycota</taxon>
        <taxon>Agaricomycotina</taxon>
        <taxon>Agaricomycetes</taxon>
        <taxon>Polyporales</taxon>
        <taxon>Cerrenaceae</taxon>
        <taxon>Somion</taxon>
    </lineage>
</organism>
<dbReference type="InterPro" id="IPR000872">
    <property type="entry name" value="Tafazzin"/>
</dbReference>
<evidence type="ECO:0000256" key="11">
    <source>
        <dbReference type="ARBA" id="ARBA00047906"/>
    </source>
</evidence>
<dbReference type="Proteomes" id="UP001497453">
    <property type="component" value="Chromosome 2"/>
</dbReference>
<name>A0ABP1D4C1_9APHY</name>
<feature type="domain" description="Phospholipid/glycerol acyltransferase" evidence="14">
    <location>
        <begin position="52"/>
        <end position="187"/>
    </location>
</feature>
<evidence type="ECO:0000256" key="10">
    <source>
        <dbReference type="ARBA" id="ARBA00024323"/>
    </source>
</evidence>
<keyword evidence="4" id="KW-1000">Mitochondrion outer membrane</keyword>
<comment type="similarity">
    <text evidence="2 12">Belongs to the taffazin family.</text>
</comment>
<protein>
    <recommendedName>
        <fullName evidence="12">Tafazzin family protein</fullName>
    </recommendedName>
</protein>
<comment type="subcellular location">
    <subcellularLocation>
        <location evidence="1">Mitochondrion inner membrane</location>
        <topology evidence="1">Peripheral membrane protein</topology>
        <orientation evidence="1">Intermembrane side</orientation>
    </subcellularLocation>
    <subcellularLocation>
        <location evidence="10">Mitochondrion outer membrane</location>
        <topology evidence="10">Peripheral membrane protein</topology>
        <orientation evidence="10">Intermembrane side</orientation>
    </subcellularLocation>
</comment>
<dbReference type="PANTHER" id="PTHR12497:SF0">
    <property type="entry name" value="TAFAZZIN"/>
    <property type="match status" value="1"/>
</dbReference>
<dbReference type="SMART" id="SM00563">
    <property type="entry name" value="PlsC"/>
    <property type="match status" value="1"/>
</dbReference>
<evidence type="ECO:0000256" key="3">
    <source>
        <dbReference type="ARBA" id="ARBA00022679"/>
    </source>
</evidence>
<evidence type="ECO:0000259" key="14">
    <source>
        <dbReference type="SMART" id="SM00563"/>
    </source>
</evidence>
<proteinExistence type="inferred from homology"/>
<dbReference type="EMBL" id="OZ037945">
    <property type="protein sequence ID" value="CAL1702740.1"/>
    <property type="molecule type" value="Genomic_DNA"/>
</dbReference>
<feature type="region of interest" description="Disordered" evidence="13">
    <location>
        <begin position="235"/>
        <end position="278"/>
    </location>
</feature>
<evidence type="ECO:0000256" key="4">
    <source>
        <dbReference type="ARBA" id="ARBA00022787"/>
    </source>
</evidence>
<comment type="catalytic activity">
    <reaction evidence="11">
        <text>1'-[1,2-diacyl-sn-glycero-3-phospho],3'-[1-acyl-sn-glycero-3-phospho]-glycerol + a 1,2-diacyl-sn-glycero-3-phosphocholine = a cardiolipin + a 1-acyl-sn-glycero-3-phosphocholine</text>
        <dbReference type="Rhea" id="RHEA:33731"/>
        <dbReference type="ChEBI" id="CHEBI:57643"/>
        <dbReference type="ChEBI" id="CHEBI:58168"/>
        <dbReference type="ChEBI" id="CHEBI:62237"/>
        <dbReference type="ChEBI" id="CHEBI:64743"/>
    </reaction>
    <physiologicalReaction direction="left-to-right" evidence="11">
        <dbReference type="Rhea" id="RHEA:33732"/>
    </physiologicalReaction>
    <physiologicalReaction direction="right-to-left" evidence="11">
        <dbReference type="Rhea" id="RHEA:33733"/>
    </physiologicalReaction>
</comment>
<dbReference type="Pfam" id="PF01553">
    <property type="entry name" value="Acyltransferase"/>
    <property type="match status" value="1"/>
</dbReference>
<evidence type="ECO:0000256" key="6">
    <source>
        <dbReference type="ARBA" id="ARBA00023098"/>
    </source>
</evidence>
<evidence type="ECO:0000256" key="9">
    <source>
        <dbReference type="ARBA" id="ARBA00023315"/>
    </source>
</evidence>
<evidence type="ECO:0000256" key="13">
    <source>
        <dbReference type="SAM" id="MobiDB-lite"/>
    </source>
</evidence>
<dbReference type="PANTHER" id="PTHR12497">
    <property type="entry name" value="TAZ PROTEIN TAFAZZIN"/>
    <property type="match status" value="1"/>
</dbReference>
<evidence type="ECO:0000256" key="2">
    <source>
        <dbReference type="ARBA" id="ARBA00010524"/>
    </source>
</evidence>
<dbReference type="InterPro" id="IPR002123">
    <property type="entry name" value="Plipid/glycerol_acylTrfase"/>
</dbReference>
<accession>A0ABP1D4C1</accession>
<keyword evidence="5" id="KW-0999">Mitochondrion inner membrane</keyword>
<evidence type="ECO:0000256" key="1">
    <source>
        <dbReference type="ARBA" id="ARBA00004137"/>
    </source>
</evidence>
<sequence length="302" mass="34016">MSSLLSKLTVGTIGITCKTFLNIGYCSSVTVFGLENLVNALNSKERDARRGVITLSNHISTLDDPVTWGILPTHYFFNTRTTRWVLGASDMMFTNPVLSTFFRNGQVIETFRGAGIFQPAVDFAIDKLNEGAWIHLFGEGKVNQPNVDKHESNILPHKLLRFKWGVGRIVMEAVKPPVIIPMWLSGFDKLMPEDRPSPYKFFPRRGANLSITFGKPIDDDNVKATLKRYKSSLPYRHNKPQFSTPDEKLAKSTKEGWLSEAVVEPEDPPVSLTEETDRTRSKLTGLLQQYVEALGQEVNKRT</sequence>
<dbReference type="CDD" id="cd07989">
    <property type="entry name" value="LPLAT_AGPAT-like"/>
    <property type="match status" value="1"/>
</dbReference>
<evidence type="ECO:0000256" key="12">
    <source>
        <dbReference type="RuleBase" id="RU365062"/>
    </source>
</evidence>
<dbReference type="SUPFAM" id="SSF69593">
    <property type="entry name" value="Glycerol-3-phosphate (1)-acyltransferase"/>
    <property type="match status" value="1"/>
</dbReference>
<keyword evidence="8" id="KW-0472">Membrane</keyword>
<keyword evidence="3" id="KW-0808">Transferase</keyword>
<keyword evidence="6" id="KW-0443">Lipid metabolism</keyword>
<evidence type="ECO:0000313" key="15">
    <source>
        <dbReference type="EMBL" id="CAL1702740.1"/>
    </source>
</evidence>
<keyword evidence="16" id="KW-1185">Reference proteome</keyword>
<evidence type="ECO:0000313" key="16">
    <source>
        <dbReference type="Proteomes" id="UP001497453"/>
    </source>
</evidence>
<dbReference type="PRINTS" id="PR00979">
    <property type="entry name" value="TAFAZZIN"/>
</dbReference>
<evidence type="ECO:0000256" key="5">
    <source>
        <dbReference type="ARBA" id="ARBA00022792"/>
    </source>
</evidence>
<keyword evidence="9" id="KW-0012">Acyltransferase</keyword>
<reference evidence="16" key="1">
    <citation type="submission" date="2024-04" db="EMBL/GenBank/DDBJ databases">
        <authorList>
            <person name="Shaw F."/>
            <person name="Minotto A."/>
        </authorList>
    </citation>
    <scope>NUCLEOTIDE SEQUENCE [LARGE SCALE GENOMIC DNA]</scope>
</reference>